<sequence length="293" mass="33044">MSTSPQDSEPATSAASSMPAKQFYHGLMEGFSVQIDEGLGSPNDFDGVERYGVYAPRDYDTFSRMNELLLPLSGMTREKATTNYFPVMDLAPEIRLRIWEFAIADDTPDLIDFCHDPEYEYEDLASHPWCNAKCFFTNWAPRIKGVPRDYHKPLAVPGLNLLLTNRKVHAEAATVLPRGRYLHIQASSLDCASMVALKCPHVKTVAFPIPAFRSVLDRLSFSGRQGVQWWARYLARYLSEFPDNSIGKVVFWAGATDTADAKPHEQGMIYHKIELMGPELGNDRWNIKFTGSL</sequence>
<accession>W2RW62</accession>
<dbReference type="InParanoid" id="W2RW62"/>
<proteinExistence type="predicted"/>
<dbReference type="GeneID" id="19973485"/>
<protein>
    <submittedName>
        <fullName evidence="1">Uncharacterized protein</fullName>
    </submittedName>
</protein>
<dbReference type="HOGENOM" id="CLU_950009_0_0_1"/>
<dbReference type="AlphaFoldDB" id="W2RW62"/>
<organism evidence="1 2">
    <name type="scientific">Cyphellophora europaea (strain CBS 101466)</name>
    <name type="common">Phialophora europaea</name>
    <dbReference type="NCBI Taxonomy" id="1220924"/>
    <lineage>
        <taxon>Eukaryota</taxon>
        <taxon>Fungi</taxon>
        <taxon>Dikarya</taxon>
        <taxon>Ascomycota</taxon>
        <taxon>Pezizomycotina</taxon>
        <taxon>Eurotiomycetes</taxon>
        <taxon>Chaetothyriomycetidae</taxon>
        <taxon>Chaetothyriales</taxon>
        <taxon>Cyphellophoraceae</taxon>
        <taxon>Cyphellophora</taxon>
    </lineage>
</organism>
<evidence type="ECO:0000313" key="1">
    <source>
        <dbReference type="EMBL" id="ETN39919.1"/>
    </source>
</evidence>
<keyword evidence="2" id="KW-1185">Reference proteome</keyword>
<dbReference type="VEuPathDB" id="FungiDB:HMPREF1541_06146"/>
<name>W2RW62_CYPE1</name>
<dbReference type="RefSeq" id="XP_008718704.1">
    <property type="nucleotide sequence ID" value="XM_008720482.1"/>
</dbReference>
<gene>
    <name evidence="1" type="ORF">HMPREF1541_06146</name>
</gene>
<dbReference type="Proteomes" id="UP000030752">
    <property type="component" value="Unassembled WGS sequence"/>
</dbReference>
<dbReference type="EMBL" id="KB822721">
    <property type="protein sequence ID" value="ETN39919.1"/>
    <property type="molecule type" value="Genomic_DNA"/>
</dbReference>
<reference evidence="1 2" key="1">
    <citation type="submission" date="2013-03" db="EMBL/GenBank/DDBJ databases">
        <title>The Genome Sequence of Phialophora europaea CBS 101466.</title>
        <authorList>
            <consortium name="The Broad Institute Genomics Platform"/>
            <person name="Cuomo C."/>
            <person name="de Hoog S."/>
            <person name="Gorbushina A."/>
            <person name="Walker B."/>
            <person name="Young S.K."/>
            <person name="Zeng Q."/>
            <person name="Gargeya S."/>
            <person name="Fitzgerald M."/>
            <person name="Haas B."/>
            <person name="Abouelleil A."/>
            <person name="Allen A.W."/>
            <person name="Alvarado L."/>
            <person name="Arachchi H.M."/>
            <person name="Berlin A.M."/>
            <person name="Chapman S.B."/>
            <person name="Gainer-Dewar J."/>
            <person name="Goldberg J."/>
            <person name="Griggs A."/>
            <person name="Gujja S."/>
            <person name="Hansen M."/>
            <person name="Howarth C."/>
            <person name="Imamovic A."/>
            <person name="Ireland A."/>
            <person name="Larimer J."/>
            <person name="McCowan C."/>
            <person name="Murphy C."/>
            <person name="Pearson M."/>
            <person name="Poon T.W."/>
            <person name="Priest M."/>
            <person name="Roberts A."/>
            <person name="Saif S."/>
            <person name="Shea T."/>
            <person name="Sisk P."/>
            <person name="Sykes S."/>
            <person name="Wortman J."/>
            <person name="Nusbaum C."/>
            <person name="Birren B."/>
        </authorList>
    </citation>
    <scope>NUCLEOTIDE SEQUENCE [LARGE SCALE GENOMIC DNA]</scope>
    <source>
        <strain evidence="1 2">CBS 101466</strain>
    </source>
</reference>
<evidence type="ECO:0000313" key="2">
    <source>
        <dbReference type="Proteomes" id="UP000030752"/>
    </source>
</evidence>